<protein>
    <submittedName>
        <fullName evidence="8">Ferredoxin</fullName>
    </submittedName>
</protein>
<evidence type="ECO:0000256" key="6">
    <source>
        <dbReference type="ARBA" id="ARBA00023014"/>
    </source>
</evidence>
<dbReference type="Pfam" id="PF13370">
    <property type="entry name" value="Fer4_13"/>
    <property type="match status" value="1"/>
</dbReference>
<dbReference type="PANTHER" id="PTHR36923:SF3">
    <property type="entry name" value="FERREDOXIN"/>
    <property type="match status" value="1"/>
</dbReference>
<gene>
    <name evidence="8" type="ORF">JK363_31530</name>
</gene>
<dbReference type="EMBL" id="JAERRF010000025">
    <property type="protein sequence ID" value="MBL1101115.1"/>
    <property type="molecule type" value="Genomic_DNA"/>
</dbReference>
<dbReference type="PANTHER" id="PTHR36923">
    <property type="entry name" value="FERREDOXIN"/>
    <property type="match status" value="1"/>
</dbReference>
<evidence type="ECO:0000256" key="3">
    <source>
        <dbReference type="ARBA" id="ARBA00022723"/>
    </source>
</evidence>
<evidence type="ECO:0000256" key="2">
    <source>
        <dbReference type="ARBA" id="ARBA00022448"/>
    </source>
</evidence>
<keyword evidence="4" id="KW-0249">Electron transport</keyword>
<keyword evidence="7" id="KW-0003">3Fe-4S</keyword>
<reference evidence="8 9" key="1">
    <citation type="submission" date="2021-01" db="EMBL/GenBank/DDBJ databases">
        <title>WGS of actinomycetes isolated from Thailand.</title>
        <authorList>
            <person name="Thawai C."/>
        </authorList>
    </citation>
    <scope>NUCLEOTIDE SEQUENCE [LARGE SCALE GENOMIC DNA]</scope>
    <source>
        <strain evidence="8 9">CA1R205</strain>
    </source>
</reference>
<keyword evidence="5" id="KW-0408">Iron</keyword>
<evidence type="ECO:0000256" key="7">
    <source>
        <dbReference type="ARBA" id="ARBA00023291"/>
    </source>
</evidence>
<comment type="cofactor">
    <cofactor evidence="1">
        <name>[3Fe-4S] cluster</name>
        <dbReference type="ChEBI" id="CHEBI:21137"/>
    </cofactor>
</comment>
<dbReference type="SUPFAM" id="SSF54862">
    <property type="entry name" value="4Fe-4S ferredoxins"/>
    <property type="match status" value="1"/>
</dbReference>
<dbReference type="RefSeq" id="WP_201880612.1">
    <property type="nucleotide sequence ID" value="NZ_JAERRF010000025.1"/>
</dbReference>
<dbReference type="Gene3D" id="3.30.70.20">
    <property type="match status" value="1"/>
</dbReference>
<dbReference type="InterPro" id="IPR051269">
    <property type="entry name" value="Fe-S_cluster_ET"/>
</dbReference>
<evidence type="ECO:0000256" key="4">
    <source>
        <dbReference type="ARBA" id="ARBA00022982"/>
    </source>
</evidence>
<evidence type="ECO:0000256" key="1">
    <source>
        <dbReference type="ARBA" id="ARBA00001927"/>
    </source>
</evidence>
<evidence type="ECO:0000313" key="8">
    <source>
        <dbReference type="EMBL" id="MBL1101115.1"/>
    </source>
</evidence>
<evidence type="ECO:0000313" key="9">
    <source>
        <dbReference type="Proteomes" id="UP000634229"/>
    </source>
</evidence>
<keyword evidence="3" id="KW-0479">Metal-binding</keyword>
<name>A0ABS1NME1_9ACTN</name>
<evidence type="ECO:0000256" key="5">
    <source>
        <dbReference type="ARBA" id="ARBA00023004"/>
    </source>
</evidence>
<sequence>MRIRVDRGRCRGAGQCVLSAPELFDQSEDDGLVVVVDEQPPPTLHDKARLAERRCPNRVIRTVDEGKGDTGR</sequence>
<organism evidence="8 9">
    <name type="scientific">Streptomyces coffeae</name>
    <dbReference type="NCBI Taxonomy" id="621382"/>
    <lineage>
        <taxon>Bacteria</taxon>
        <taxon>Bacillati</taxon>
        <taxon>Actinomycetota</taxon>
        <taxon>Actinomycetes</taxon>
        <taxon>Kitasatosporales</taxon>
        <taxon>Streptomycetaceae</taxon>
        <taxon>Streptomyces</taxon>
    </lineage>
</organism>
<dbReference type="Proteomes" id="UP000634229">
    <property type="component" value="Unassembled WGS sequence"/>
</dbReference>
<proteinExistence type="predicted"/>
<keyword evidence="2" id="KW-0813">Transport</keyword>
<keyword evidence="6" id="KW-0411">Iron-sulfur</keyword>
<keyword evidence="9" id="KW-1185">Reference proteome</keyword>
<comment type="caution">
    <text evidence="8">The sequence shown here is derived from an EMBL/GenBank/DDBJ whole genome shotgun (WGS) entry which is preliminary data.</text>
</comment>
<accession>A0ABS1NME1</accession>